<dbReference type="Pfam" id="PF18826">
    <property type="entry name" value="bVLRF1"/>
    <property type="match status" value="1"/>
</dbReference>
<dbReference type="GO" id="GO:0008270">
    <property type="term" value="F:zinc ion binding"/>
    <property type="evidence" value="ECO:0007669"/>
    <property type="project" value="UniProtKB-KW"/>
</dbReference>
<evidence type="ECO:0000313" key="18">
    <source>
        <dbReference type="Proteomes" id="UP000036987"/>
    </source>
</evidence>
<feature type="region of interest" description="Disordered" evidence="15">
    <location>
        <begin position="495"/>
        <end position="514"/>
    </location>
</feature>
<dbReference type="InterPro" id="IPR041175">
    <property type="entry name" value="VLRF1/Vms1"/>
</dbReference>
<dbReference type="GO" id="GO:0036503">
    <property type="term" value="P:ERAD pathway"/>
    <property type="evidence" value="ECO:0000318"/>
    <property type="project" value="GO_Central"/>
</dbReference>
<comment type="subcellular location">
    <subcellularLocation>
        <location evidence="1">Cytoplasm</location>
    </subcellularLocation>
</comment>
<dbReference type="InterPro" id="IPR002110">
    <property type="entry name" value="Ankyrin_rpt"/>
</dbReference>
<evidence type="ECO:0000256" key="9">
    <source>
        <dbReference type="ARBA" id="ARBA00022801"/>
    </source>
</evidence>
<organism evidence="17 18">
    <name type="scientific">Zostera marina</name>
    <name type="common">Eelgrass</name>
    <dbReference type="NCBI Taxonomy" id="29655"/>
    <lineage>
        <taxon>Eukaryota</taxon>
        <taxon>Viridiplantae</taxon>
        <taxon>Streptophyta</taxon>
        <taxon>Embryophyta</taxon>
        <taxon>Tracheophyta</taxon>
        <taxon>Spermatophyta</taxon>
        <taxon>Magnoliopsida</taxon>
        <taxon>Liliopsida</taxon>
        <taxon>Zosteraceae</taxon>
        <taxon>Zostera</taxon>
    </lineage>
</organism>
<evidence type="ECO:0000256" key="6">
    <source>
        <dbReference type="ARBA" id="ARBA00022737"/>
    </source>
</evidence>
<dbReference type="GO" id="GO:0005737">
    <property type="term" value="C:cytoplasm"/>
    <property type="evidence" value="ECO:0007669"/>
    <property type="project" value="UniProtKB-SubCell"/>
</dbReference>
<dbReference type="InterPro" id="IPR041540">
    <property type="entry name" value="VATC"/>
</dbReference>
<keyword evidence="8" id="KW-0863">Zinc-finger</keyword>
<dbReference type="PANTHER" id="PTHR16036">
    <property type="entry name" value="ANKYRIN REPEAT AND ZINC FINGER DOMAIN-CONTAINING PROTEIN 1"/>
    <property type="match status" value="1"/>
</dbReference>
<gene>
    <name evidence="17" type="ORF">ZOSMA_85G01060</name>
</gene>
<dbReference type="Proteomes" id="UP000036987">
    <property type="component" value="Unassembled WGS sequence"/>
</dbReference>
<dbReference type="GO" id="GO:0016787">
    <property type="term" value="F:hydrolase activity"/>
    <property type="evidence" value="ECO:0007669"/>
    <property type="project" value="UniProtKB-KW"/>
</dbReference>
<keyword evidence="9 14" id="KW-0378">Hydrolase</keyword>
<dbReference type="InterPro" id="IPR047139">
    <property type="entry name" value="ANKZ1/VMS1"/>
</dbReference>
<accession>A0A0K9NNG6</accession>
<comment type="caution">
    <text evidence="17">The sequence shown here is derived from an EMBL/GenBank/DDBJ whole genome shotgun (WGS) entry which is preliminary data.</text>
</comment>
<evidence type="ECO:0000259" key="16">
    <source>
        <dbReference type="PROSITE" id="PS52044"/>
    </source>
</evidence>
<dbReference type="OrthoDB" id="429841at2759"/>
<keyword evidence="6" id="KW-0677">Repeat</keyword>
<evidence type="ECO:0000256" key="4">
    <source>
        <dbReference type="ARBA" id="ARBA00022722"/>
    </source>
</evidence>
<keyword evidence="18" id="KW-1185">Reference proteome</keyword>
<dbReference type="STRING" id="29655.A0A0K9NNG6"/>
<dbReference type="Pfam" id="PF18716">
    <property type="entry name" value="VATC"/>
    <property type="match status" value="1"/>
</dbReference>
<evidence type="ECO:0000256" key="13">
    <source>
        <dbReference type="PROSITE-ProRule" id="PRU00023"/>
    </source>
</evidence>
<protein>
    <recommendedName>
        <fullName evidence="16">VLRF1 domain-containing protein</fullName>
    </recommendedName>
</protein>
<feature type="domain" description="VLRF1" evidence="16">
    <location>
        <begin position="219"/>
        <end position="360"/>
    </location>
</feature>
<evidence type="ECO:0000256" key="12">
    <source>
        <dbReference type="ARBA" id="ARBA00023054"/>
    </source>
</evidence>
<dbReference type="AlphaFoldDB" id="A0A0K9NNG6"/>
<name>A0A0K9NNG6_ZOSMR</name>
<evidence type="ECO:0000256" key="7">
    <source>
        <dbReference type="ARBA" id="ARBA00022759"/>
    </source>
</evidence>
<dbReference type="GO" id="GO:0004519">
    <property type="term" value="F:endonuclease activity"/>
    <property type="evidence" value="ECO:0007669"/>
    <property type="project" value="UniProtKB-KW"/>
</dbReference>
<keyword evidence="12" id="KW-0175">Coiled coil</keyword>
<evidence type="ECO:0000256" key="11">
    <source>
        <dbReference type="ARBA" id="ARBA00023043"/>
    </source>
</evidence>
<dbReference type="SUPFAM" id="SSF48403">
    <property type="entry name" value="Ankyrin repeat"/>
    <property type="match status" value="1"/>
</dbReference>
<feature type="region of interest" description="Disordered" evidence="15">
    <location>
        <begin position="524"/>
        <end position="546"/>
    </location>
</feature>
<evidence type="ECO:0000256" key="10">
    <source>
        <dbReference type="ARBA" id="ARBA00022833"/>
    </source>
</evidence>
<keyword evidence="7 14" id="KW-0255">Endonuclease</keyword>
<dbReference type="PROSITE" id="PS50088">
    <property type="entry name" value="ANK_REPEAT"/>
    <property type="match status" value="1"/>
</dbReference>
<dbReference type="PROSITE" id="PS52044">
    <property type="entry name" value="VLRF1"/>
    <property type="match status" value="1"/>
</dbReference>
<evidence type="ECO:0000256" key="14">
    <source>
        <dbReference type="PROSITE-ProRule" id="PRU01389"/>
    </source>
</evidence>
<dbReference type="InterPro" id="IPR036770">
    <property type="entry name" value="Ankyrin_rpt-contain_sf"/>
</dbReference>
<dbReference type="PANTHER" id="PTHR16036:SF2">
    <property type="entry name" value="TRNA ENDONUCLEASE ANKZF1"/>
    <property type="match status" value="1"/>
</dbReference>
<dbReference type="OMA" id="GPHIFMC"/>
<evidence type="ECO:0000313" key="17">
    <source>
        <dbReference type="EMBL" id="KMZ57535.1"/>
    </source>
</evidence>
<evidence type="ECO:0000256" key="2">
    <source>
        <dbReference type="ARBA" id="ARBA00009262"/>
    </source>
</evidence>
<keyword evidence="4 14" id="KW-0540">Nuclease</keyword>
<feature type="compositionally biased region" description="Low complexity" evidence="15">
    <location>
        <begin position="532"/>
        <end position="542"/>
    </location>
</feature>
<reference evidence="18" key="1">
    <citation type="journal article" date="2016" name="Nature">
        <title>The genome of the seagrass Zostera marina reveals angiosperm adaptation to the sea.</title>
        <authorList>
            <person name="Olsen J.L."/>
            <person name="Rouze P."/>
            <person name="Verhelst B."/>
            <person name="Lin Y.-C."/>
            <person name="Bayer T."/>
            <person name="Collen J."/>
            <person name="Dattolo E."/>
            <person name="De Paoli E."/>
            <person name="Dittami S."/>
            <person name="Maumus F."/>
            <person name="Michel G."/>
            <person name="Kersting A."/>
            <person name="Lauritano C."/>
            <person name="Lohaus R."/>
            <person name="Toepel M."/>
            <person name="Tonon T."/>
            <person name="Vanneste K."/>
            <person name="Amirebrahimi M."/>
            <person name="Brakel J."/>
            <person name="Bostroem C."/>
            <person name="Chovatia M."/>
            <person name="Grimwood J."/>
            <person name="Jenkins J.W."/>
            <person name="Jueterbock A."/>
            <person name="Mraz A."/>
            <person name="Stam W.T."/>
            <person name="Tice H."/>
            <person name="Bornberg-Bauer E."/>
            <person name="Green P.J."/>
            <person name="Pearson G.A."/>
            <person name="Procaccini G."/>
            <person name="Duarte C.M."/>
            <person name="Schmutz J."/>
            <person name="Reusch T.B.H."/>
            <person name="Van de Peer Y."/>
        </authorList>
    </citation>
    <scope>NUCLEOTIDE SEQUENCE [LARGE SCALE GENOMIC DNA]</scope>
    <source>
        <strain evidence="18">cv. Finnish</strain>
    </source>
</reference>
<evidence type="ECO:0000256" key="15">
    <source>
        <dbReference type="SAM" id="MobiDB-lite"/>
    </source>
</evidence>
<feature type="region of interest" description="Disordered" evidence="15">
    <location>
        <begin position="595"/>
        <end position="622"/>
    </location>
</feature>
<evidence type="ECO:0000256" key="3">
    <source>
        <dbReference type="ARBA" id="ARBA00022490"/>
    </source>
</evidence>
<keyword evidence="10" id="KW-0862">Zinc</keyword>
<dbReference type="SUPFAM" id="SSF57667">
    <property type="entry name" value="beta-beta-alpha zinc fingers"/>
    <property type="match status" value="1"/>
</dbReference>
<dbReference type="EMBL" id="LFYR01002060">
    <property type="protein sequence ID" value="KMZ57535.1"/>
    <property type="molecule type" value="Genomic_DNA"/>
</dbReference>
<feature type="repeat" description="ANK" evidence="13">
    <location>
        <begin position="421"/>
        <end position="453"/>
    </location>
</feature>
<evidence type="ECO:0000256" key="8">
    <source>
        <dbReference type="ARBA" id="ARBA00022771"/>
    </source>
</evidence>
<dbReference type="InterPro" id="IPR036236">
    <property type="entry name" value="Znf_C2H2_sf"/>
</dbReference>
<evidence type="ECO:0000256" key="5">
    <source>
        <dbReference type="ARBA" id="ARBA00022723"/>
    </source>
</evidence>
<keyword evidence="3 14" id="KW-0963">Cytoplasm</keyword>
<keyword evidence="11 13" id="KW-0040">ANK repeat</keyword>
<feature type="active site" evidence="14">
    <location>
        <position position="262"/>
    </location>
</feature>
<comment type="similarity">
    <text evidence="2 14">Belongs to the ANKZF1/VMS1 family.</text>
</comment>
<sequence>MSTLGDGTQTSQTPPRLPPRSLFDLPSNFFELCSFLSDRREITTLSVPSSSEPSAIGVEGIEDKVKKDERWTCNICKNDFDSLLVQRSHFKSDLHRLNVKLNMAGKKTIKEEEFDEVGDDCLFEDGDISSLSGSNDESENELKSDKAAVAREKEVFRKKIHILINSGDIVSIWKCLLLKESEVLSCENNPSSKENDSLCVADDELINRLKCLISEPRDKTNLRIVLLASGGHFAGCVFDGNAVVAHKTFHRYVVRAKSGKRQSAQDATGKAANSAGSSLRRYNEAALKKEIQDLFDSWKSYFAVASCIWIYAPSKNYQLFFGGQNSILNLHKSAIRNLPLTVRRPTLKEAKRIFSNLTRLTYTIHEEESIATKESALAVDKRSASKESIKSISNKLKISKEHPSVSCSDIENSGISFLEVVEDTALHEAAKSGDVQRTLELLEEGSDPCAQDSRGRTPYMLAKEKEVRNTFRRFMALNMDRWDWHVAKVPSALTKEMEESQTAKQTEKDAKRKAKAKELKKLRKAKDKEKAAALNQASASAQPSKVLGKATGKNHIRFNRVPILSKEEEHKRLLTEEREKRAAAAERRLAALAINRETTTVTSSTNPTKTHPSSSSSEGSDNNCSCCNSSLEGKVPFHRYNYRYCSSTCMHVHREILEDS</sequence>
<dbReference type="Gene3D" id="1.25.40.20">
    <property type="entry name" value="Ankyrin repeat-containing domain"/>
    <property type="match status" value="1"/>
</dbReference>
<keyword evidence="5" id="KW-0479">Metal-binding</keyword>
<proteinExistence type="inferred from homology"/>
<evidence type="ECO:0000256" key="1">
    <source>
        <dbReference type="ARBA" id="ARBA00004496"/>
    </source>
</evidence>
<comment type="domain">
    <text evidence="14">The VLRF1 domain mediates binding to the 60S ribosomal subunit.</text>
</comment>